<dbReference type="EMBL" id="JBHUHX010000039">
    <property type="protein sequence ID" value="MFD2112888.1"/>
    <property type="molecule type" value="Genomic_DNA"/>
</dbReference>
<name>A0ABW4YBY2_9GAMM</name>
<keyword evidence="2" id="KW-1185">Reference proteome</keyword>
<dbReference type="InterPro" id="IPR021831">
    <property type="entry name" value="ParD-like"/>
</dbReference>
<dbReference type="RefSeq" id="WP_386027506.1">
    <property type="nucleotide sequence ID" value="NZ_JBHUHX010000039.1"/>
</dbReference>
<protein>
    <recommendedName>
        <fullName evidence="3">ParD-like family protein</fullName>
    </recommendedName>
</protein>
<organism evidence="1 2">
    <name type="scientific">Thiorhodococcus fuscus</name>
    <dbReference type="NCBI Taxonomy" id="527200"/>
    <lineage>
        <taxon>Bacteria</taxon>
        <taxon>Pseudomonadati</taxon>
        <taxon>Pseudomonadota</taxon>
        <taxon>Gammaproteobacteria</taxon>
        <taxon>Chromatiales</taxon>
        <taxon>Chromatiaceae</taxon>
        <taxon>Thiorhodococcus</taxon>
    </lineage>
</organism>
<reference evidence="2" key="1">
    <citation type="journal article" date="2019" name="Int. J. Syst. Evol. Microbiol.">
        <title>The Global Catalogue of Microorganisms (GCM) 10K type strain sequencing project: providing services to taxonomists for standard genome sequencing and annotation.</title>
        <authorList>
            <consortium name="The Broad Institute Genomics Platform"/>
            <consortium name="The Broad Institute Genome Sequencing Center for Infectious Disease"/>
            <person name="Wu L."/>
            <person name="Ma J."/>
        </authorList>
    </citation>
    <scope>NUCLEOTIDE SEQUENCE [LARGE SCALE GENOMIC DNA]</scope>
    <source>
        <strain evidence="2">KACC 12597</strain>
    </source>
</reference>
<accession>A0ABW4YBY2</accession>
<proteinExistence type="predicted"/>
<evidence type="ECO:0008006" key="3">
    <source>
        <dbReference type="Google" id="ProtNLM"/>
    </source>
</evidence>
<dbReference type="Pfam" id="PF11903">
    <property type="entry name" value="ParD_like"/>
    <property type="match status" value="1"/>
</dbReference>
<evidence type="ECO:0000313" key="1">
    <source>
        <dbReference type="EMBL" id="MFD2112888.1"/>
    </source>
</evidence>
<comment type="caution">
    <text evidence="1">The sequence shown here is derived from an EMBL/GenBank/DDBJ whole genome shotgun (WGS) entry which is preliminary data.</text>
</comment>
<evidence type="ECO:0000313" key="2">
    <source>
        <dbReference type="Proteomes" id="UP001597337"/>
    </source>
</evidence>
<gene>
    <name evidence="1" type="ORF">ACFSJC_13650</name>
</gene>
<dbReference type="Proteomes" id="UP001597337">
    <property type="component" value="Unassembled WGS sequence"/>
</dbReference>
<sequence>MPKSASPIRLQRELMQAAAVTGERFHRSTAEQIEYWAGIGRQVSHLLHPDALLSITAGLARVRVEPVTTAPLDPDEVFDSLEQTRTQGTLGAAVTSSQIRYQTSRAHPGYLERIGAGGQIDVGQFEGGRFVVATELES</sequence>